<proteinExistence type="predicted"/>
<dbReference type="EMBL" id="CM000579">
    <property type="protein sequence ID" value="EWG45800.1"/>
    <property type="molecule type" value="Genomic_DNA"/>
</dbReference>
<evidence type="ECO:0000313" key="1">
    <source>
        <dbReference type="EMBL" id="EWG45800.1"/>
    </source>
</evidence>
<dbReference type="AlphaFoldDB" id="W7MDT1"/>
<name>W7MDT1_GIBM7</name>
<gene>
    <name evidence="1" type="ORF">FVEG_15862</name>
</gene>
<accession>W7MDT1</accession>
<dbReference type="EMBL" id="DS022248">
    <property type="protein sequence ID" value="EWG45800.1"/>
    <property type="molecule type" value="Genomic_DNA"/>
</dbReference>
<dbReference type="Proteomes" id="UP000009096">
    <property type="component" value="Chromosome 2"/>
</dbReference>
<dbReference type="GeneID" id="30072738"/>
<dbReference type="RefSeq" id="XP_018751991.1">
    <property type="nucleotide sequence ID" value="XM_018905088.1"/>
</dbReference>
<dbReference type="OrthoDB" id="5102964at2759"/>
<reference evidence="1 2" key="1">
    <citation type="journal article" date="2010" name="Nature">
        <title>Comparative genomics reveals mobile pathogenicity chromosomes in Fusarium.</title>
        <authorList>
            <person name="Ma L.J."/>
            <person name="van der Does H.C."/>
            <person name="Borkovich K.A."/>
            <person name="Coleman J.J."/>
            <person name="Daboussi M.J."/>
            <person name="Di Pietro A."/>
            <person name="Dufresne M."/>
            <person name="Freitag M."/>
            <person name="Grabherr M."/>
            <person name="Henrissat B."/>
            <person name="Houterman P.M."/>
            <person name="Kang S."/>
            <person name="Shim W.B."/>
            <person name="Woloshuk C."/>
            <person name="Xie X."/>
            <person name="Xu J.R."/>
            <person name="Antoniw J."/>
            <person name="Baker S.E."/>
            <person name="Bluhm B.H."/>
            <person name="Breakspear A."/>
            <person name="Brown D.W."/>
            <person name="Butchko R.A."/>
            <person name="Chapman S."/>
            <person name="Coulson R."/>
            <person name="Coutinho P.M."/>
            <person name="Danchin E.G."/>
            <person name="Diener A."/>
            <person name="Gale L.R."/>
            <person name="Gardiner D.M."/>
            <person name="Goff S."/>
            <person name="Hammond-Kosack K.E."/>
            <person name="Hilburn K."/>
            <person name="Hua-Van A."/>
            <person name="Jonkers W."/>
            <person name="Kazan K."/>
            <person name="Kodira C.D."/>
            <person name="Koehrsen M."/>
            <person name="Kumar L."/>
            <person name="Lee Y.H."/>
            <person name="Li L."/>
            <person name="Manners J.M."/>
            <person name="Miranda-Saavedra D."/>
            <person name="Mukherjee M."/>
            <person name="Park G."/>
            <person name="Park J."/>
            <person name="Park S.Y."/>
            <person name="Proctor R.H."/>
            <person name="Regev A."/>
            <person name="Ruiz-Roldan M.C."/>
            <person name="Sain D."/>
            <person name="Sakthikumar S."/>
            <person name="Sykes S."/>
            <person name="Schwartz D.C."/>
            <person name="Turgeon B.G."/>
            <person name="Wapinski I."/>
            <person name="Yoder O."/>
            <person name="Young S."/>
            <person name="Zeng Q."/>
            <person name="Zhou S."/>
            <person name="Galagan J."/>
            <person name="Cuomo C.A."/>
            <person name="Kistler H.C."/>
            <person name="Rep M."/>
        </authorList>
    </citation>
    <scope>NUCLEOTIDE SEQUENCE [LARGE SCALE GENOMIC DNA]</scope>
    <source>
        <strain evidence="2">M3125 / FGSC 7600</strain>
    </source>
</reference>
<sequence length="101" mass="11607">MFSSRLNYSNRHECVAGRDSGGLAGASSKINRRLRALFDPYAAEEALRLRQTCSRLRAVPWATASSELPLESRSSSLWLEHYPHGIRYHWSGRNLAEWNFR</sequence>
<organism evidence="1 2">
    <name type="scientific">Gibberella moniliformis (strain M3125 / FGSC 7600)</name>
    <name type="common">Maize ear and stalk rot fungus</name>
    <name type="synonym">Fusarium verticillioides</name>
    <dbReference type="NCBI Taxonomy" id="334819"/>
    <lineage>
        <taxon>Eukaryota</taxon>
        <taxon>Fungi</taxon>
        <taxon>Dikarya</taxon>
        <taxon>Ascomycota</taxon>
        <taxon>Pezizomycotina</taxon>
        <taxon>Sordariomycetes</taxon>
        <taxon>Hypocreomycetidae</taxon>
        <taxon>Hypocreales</taxon>
        <taxon>Nectriaceae</taxon>
        <taxon>Fusarium</taxon>
        <taxon>Fusarium fujikuroi species complex</taxon>
    </lineage>
</organism>
<keyword evidence="2" id="KW-1185">Reference proteome</keyword>
<dbReference type="KEGG" id="fvr:FVEG_15862"/>
<dbReference type="VEuPathDB" id="FungiDB:FVEG_15862"/>
<evidence type="ECO:0000313" key="2">
    <source>
        <dbReference type="Proteomes" id="UP000009096"/>
    </source>
</evidence>
<protein>
    <submittedName>
        <fullName evidence="1">Uncharacterized protein</fullName>
    </submittedName>
</protein>